<evidence type="ECO:0000256" key="8">
    <source>
        <dbReference type="SAM" id="Phobius"/>
    </source>
</evidence>
<feature type="compositionally biased region" description="Acidic residues" evidence="7">
    <location>
        <begin position="420"/>
        <end position="430"/>
    </location>
</feature>
<feature type="compositionally biased region" description="Low complexity" evidence="7">
    <location>
        <begin position="389"/>
        <end position="405"/>
    </location>
</feature>
<dbReference type="EMBL" id="JAQQWM010000008">
    <property type="protein sequence ID" value="KAK8053473.1"/>
    <property type="molecule type" value="Genomic_DNA"/>
</dbReference>
<evidence type="ECO:0000256" key="6">
    <source>
        <dbReference type="ARBA" id="ARBA00023136"/>
    </source>
</evidence>
<dbReference type="InterPro" id="IPR009617">
    <property type="entry name" value="Seipin"/>
</dbReference>
<feature type="compositionally biased region" description="Gly residues" evidence="7">
    <location>
        <begin position="436"/>
        <end position="450"/>
    </location>
</feature>
<evidence type="ECO:0000256" key="5">
    <source>
        <dbReference type="ARBA" id="ARBA00023098"/>
    </source>
</evidence>
<keyword evidence="5" id="KW-0443">Lipid metabolism</keyword>
<keyword evidence="6 8" id="KW-0472">Membrane</keyword>
<keyword evidence="10" id="KW-1185">Reference proteome</keyword>
<sequence>MSLVVKKAIDLAKRPIHIATAPTAQRAYINTFLFISTSVALLCIAALAYPIFYYSYVPKKVVSLPIHLQYNAGLNPYGLASLSHDLMLDTAYDVSVHLTLPRSPPNLGHGNFMVALVATRSVLDDPAQSWGPMALSTPIDPYIDILSAPPDHVVFSSRRPALLPYEDPFVSRASRALFLIWHVMVGSSSSSAGRITLDLPMGELVEFRDQLPLSLLLDIQAGQSLQVYAARVELVARLTGVRWLMYNHRIFSFVLCTALFWSVEMISMAAAWAILLFFFSGSGGGDVVGPYSFKGNGGNGEDDGDANEPPLPGQDTPGKDFGGNGAVAIRSGKLEVEHANKPAIKREEEDLSRARREKRRENNDDIGGGSGDRKIKEESVERGRQRPLSSISTAVASSSSLGSPKQSKRQQHGANGGAREDEDFDEEEYQDIGRSAGAGTGASYGKGGDGLVRRRSSSSGTNGQQ</sequence>
<dbReference type="CDD" id="cd23995">
    <property type="entry name" value="Seipin_BSCL2_like"/>
    <property type="match status" value="1"/>
</dbReference>
<evidence type="ECO:0000313" key="9">
    <source>
        <dbReference type="EMBL" id="KAK8053473.1"/>
    </source>
</evidence>
<dbReference type="Proteomes" id="UP001446871">
    <property type="component" value="Unassembled WGS sequence"/>
</dbReference>
<dbReference type="PANTHER" id="PTHR21212:SF0">
    <property type="entry name" value="SEIPIN"/>
    <property type="match status" value="1"/>
</dbReference>
<proteinExistence type="predicted"/>
<evidence type="ECO:0000256" key="3">
    <source>
        <dbReference type="ARBA" id="ARBA00022824"/>
    </source>
</evidence>
<accession>A0ABR1U3J1</accession>
<keyword evidence="3" id="KW-0256">Endoplasmic reticulum</keyword>
<organism evidence="9 10">
    <name type="scientific">Apiospora saccharicola</name>
    <dbReference type="NCBI Taxonomy" id="335842"/>
    <lineage>
        <taxon>Eukaryota</taxon>
        <taxon>Fungi</taxon>
        <taxon>Dikarya</taxon>
        <taxon>Ascomycota</taxon>
        <taxon>Pezizomycotina</taxon>
        <taxon>Sordariomycetes</taxon>
        <taxon>Xylariomycetidae</taxon>
        <taxon>Amphisphaeriales</taxon>
        <taxon>Apiosporaceae</taxon>
        <taxon>Apiospora</taxon>
    </lineage>
</organism>
<feature type="transmembrane region" description="Helical" evidence="8">
    <location>
        <begin position="250"/>
        <end position="279"/>
    </location>
</feature>
<gene>
    <name evidence="9" type="ORF">PG996_012774</name>
</gene>
<evidence type="ECO:0000256" key="4">
    <source>
        <dbReference type="ARBA" id="ARBA00022989"/>
    </source>
</evidence>
<comment type="subcellular location">
    <subcellularLocation>
        <location evidence="1">Endoplasmic reticulum membrane</location>
        <topology evidence="1">Multi-pass membrane protein</topology>
    </subcellularLocation>
</comment>
<dbReference type="Pfam" id="PF06775">
    <property type="entry name" value="Seipin"/>
    <property type="match status" value="1"/>
</dbReference>
<evidence type="ECO:0000256" key="1">
    <source>
        <dbReference type="ARBA" id="ARBA00004477"/>
    </source>
</evidence>
<feature type="compositionally biased region" description="Basic and acidic residues" evidence="7">
    <location>
        <begin position="332"/>
        <end position="363"/>
    </location>
</feature>
<evidence type="ECO:0000256" key="7">
    <source>
        <dbReference type="SAM" id="MobiDB-lite"/>
    </source>
</evidence>
<evidence type="ECO:0008006" key="11">
    <source>
        <dbReference type="Google" id="ProtNLM"/>
    </source>
</evidence>
<evidence type="ECO:0000256" key="2">
    <source>
        <dbReference type="ARBA" id="ARBA00022692"/>
    </source>
</evidence>
<reference evidence="9 10" key="1">
    <citation type="submission" date="2023-01" db="EMBL/GenBank/DDBJ databases">
        <title>Analysis of 21 Apiospora genomes using comparative genomics revels a genus with tremendous synthesis potential of carbohydrate active enzymes and secondary metabolites.</title>
        <authorList>
            <person name="Sorensen T."/>
        </authorList>
    </citation>
    <scope>NUCLEOTIDE SEQUENCE [LARGE SCALE GENOMIC DNA]</scope>
    <source>
        <strain evidence="9 10">CBS 83171</strain>
    </source>
</reference>
<keyword evidence="2 8" id="KW-0812">Transmembrane</keyword>
<comment type="caution">
    <text evidence="9">The sequence shown here is derived from an EMBL/GenBank/DDBJ whole genome shotgun (WGS) entry which is preliminary data.</text>
</comment>
<name>A0ABR1U3J1_9PEZI</name>
<feature type="region of interest" description="Disordered" evidence="7">
    <location>
        <begin position="293"/>
        <end position="465"/>
    </location>
</feature>
<protein>
    <recommendedName>
        <fullName evidence="11">Seipin</fullName>
    </recommendedName>
</protein>
<evidence type="ECO:0000313" key="10">
    <source>
        <dbReference type="Proteomes" id="UP001446871"/>
    </source>
</evidence>
<feature type="transmembrane region" description="Helical" evidence="8">
    <location>
        <begin position="32"/>
        <end position="54"/>
    </location>
</feature>
<feature type="compositionally biased region" description="Basic and acidic residues" evidence="7">
    <location>
        <begin position="371"/>
        <end position="384"/>
    </location>
</feature>
<dbReference type="PANTHER" id="PTHR21212">
    <property type="entry name" value="BERNARDINELLI-SEIP CONGENITAL LIPODYSTROPHY 2 HOMOLOG BSCL2 PROTEIN"/>
    <property type="match status" value="1"/>
</dbReference>
<keyword evidence="4 8" id="KW-1133">Transmembrane helix</keyword>